<evidence type="ECO:0000256" key="1">
    <source>
        <dbReference type="ARBA" id="ARBA00004141"/>
    </source>
</evidence>
<dbReference type="SUPFAM" id="SSF144083">
    <property type="entry name" value="Magnesium transport protein CorA, transmembrane region"/>
    <property type="match status" value="1"/>
</dbReference>
<comment type="subcellular location">
    <subcellularLocation>
        <location evidence="1">Membrane</location>
        <topology evidence="1">Multi-pass membrane protein</topology>
    </subcellularLocation>
</comment>
<feature type="transmembrane region" description="Helical" evidence="5">
    <location>
        <begin position="416"/>
        <end position="435"/>
    </location>
</feature>
<sequence>QIKGKSFERLGHWTPHVSSITSDKDYNEHVYFYKPIRMALYTFQGAPVIVRNYKYEGLDEKSYFKLEKDENEYVLGIKQIDLKLYKTGIGLLSFRLTNHNYKSIEAIEAINSFGQCVYPPVLPIKRARAAGMPSRVEIYLNKENHIVETFEDRPYDESLTISVLIMSVLGKPFTCKADHTHSDEILIEPILGNQMFCCCMYYEANLVKALYEETRSLKEITCLMSINKRNNALEEIEKLSRQDENTYLKCKEHLYGINRFMLLCITTEQVHDKLYDQLVKLVLMQRATLLNLSYELARISTLPKCELSSAIASIYEIYIQFINQLYFKEVTEDSEGAYIYEQLSKAFKIEEELNQLNFEIDEVHEYATLVEQSASNVKVQLLTIIGAALVIPSFVTGFFGMNIFQKEALRWWDNRVVILWLNSYVVLPILVVVAFCTWTRRRNTKSLLIKVILGVLLLISVSFTFKYGCGL</sequence>
<dbReference type="Gene3D" id="1.20.58.340">
    <property type="entry name" value="Magnesium transport protein CorA, transmembrane region"/>
    <property type="match status" value="1"/>
</dbReference>
<keyword evidence="3 5" id="KW-1133">Transmembrane helix</keyword>
<evidence type="ECO:0000313" key="7">
    <source>
        <dbReference type="Proteomes" id="UP000824229"/>
    </source>
</evidence>
<dbReference type="Pfam" id="PF01544">
    <property type="entry name" value="CorA"/>
    <property type="match status" value="1"/>
</dbReference>
<feature type="transmembrane region" description="Helical" evidence="5">
    <location>
        <begin position="381"/>
        <end position="404"/>
    </location>
</feature>
<gene>
    <name evidence="6" type="ORF">H9872_07380</name>
</gene>
<feature type="transmembrane region" description="Helical" evidence="5">
    <location>
        <begin position="447"/>
        <end position="465"/>
    </location>
</feature>
<feature type="non-terminal residue" evidence="6">
    <location>
        <position position="1"/>
    </location>
</feature>
<reference evidence="6" key="2">
    <citation type="submission" date="2021-04" db="EMBL/GenBank/DDBJ databases">
        <authorList>
            <person name="Gilroy R."/>
        </authorList>
    </citation>
    <scope>NUCLEOTIDE SEQUENCE</scope>
    <source>
        <strain evidence="6">B5-657</strain>
    </source>
</reference>
<dbReference type="AlphaFoldDB" id="A0A9E2KD71"/>
<evidence type="ECO:0008006" key="8">
    <source>
        <dbReference type="Google" id="ProtNLM"/>
    </source>
</evidence>
<dbReference type="EMBL" id="JAHLFQ010000167">
    <property type="protein sequence ID" value="MBU3804562.1"/>
    <property type="molecule type" value="Genomic_DNA"/>
</dbReference>
<accession>A0A9E2KD71</accession>
<dbReference type="InterPro" id="IPR045863">
    <property type="entry name" value="CorA_TM1_TM2"/>
</dbReference>
<reference evidence="6" key="1">
    <citation type="journal article" date="2021" name="PeerJ">
        <title>Extensive microbial diversity within the chicken gut microbiome revealed by metagenomics and culture.</title>
        <authorList>
            <person name="Gilroy R."/>
            <person name="Ravi A."/>
            <person name="Getino M."/>
            <person name="Pursley I."/>
            <person name="Horton D.L."/>
            <person name="Alikhan N.F."/>
            <person name="Baker D."/>
            <person name="Gharbi K."/>
            <person name="Hall N."/>
            <person name="Watson M."/>
            <person name="Adriaenssens E.M."/>
            <person name="Foster-Nyarko E."/>
            <person name="Jarju S."/>
            <person name="Secka A."/>
            <person name="Antonio M."/>
            <person name="Oren A."/>
            <person name="Chaudhuri R.R."/>
            <person name="La Ragione R."/>
            <person name="Hildebrand F."/>
            <person name="Pallen M.J."/>
        </authorList>
    </citation>
    <scope>NUCLEOTIDE SEQUENCE</scope>
    <source>
        <strain evidence="6">B5-657</strain>
    </source>
</reference>
<keyword evidence="2 5" id="KW-0812">Transmembrane</keyword>
<name>A0A9E2KD71_9FIRM</name>
<protein>
    <recommendedName>
        <fullName evidence="8">CorA-like Mg2+ transporter protein</fullName>
    </recommendedName>
</protein>
<dbReference type="GO" id="GO:0016020">
    <property type="term" value="C:membrane"/>
    <property type="evidence" value="ECO:0007669"/>
    <property type="project" value="UniProtKB-SubCell"/>
</dbReference>
<dbReference type="GO" id="GO:0046873">
    <property type="term" value="F:metal ion transmembrane transporter activity"/>
    <property type="evidence" value="ECO:0007669"/>
    <property type="project" value="InterPro"/>
</dbReference>
<organism evidence="6 7">
    <name type="scientific">Candidatus Cellulosilyticum pullistercoris</name>
    <dbReference type="NCBI Taxonomy" id="2838521"/>
    <lineage>
        <taxon>Bacteria</taxon>
        <taxon>Bacillati</taxon>
        <taxon>Bacillota</taxon>
        <taxon>Clostridia</taxon>
        <taxon>Lachnospirales</taxon>
        <taxon>Cellulosilyticaceae</taxon>
        <taxon>Cellulosilyticum</taxon>
    </lineage>
</organism>
<comment type="caution">
    <text evidence="6">The sequence shown here is derived from an EMBL/GenBank/DDBJ whole genome shotgun (WGS) entry which is preliminary data.</text>
</comment>
<evidence type="ECO:0000256" key="3">
    <source>
        <dbReference type="ARBA" id="ARBA00022989"/>
    </source>
</evidence>
<evidence type="ECO:0000256" key="5">
    <source>
        <dbReference type="SAM" id="Phobius"/>
    </source>
</evidence>
<evidence type="ECO:0000256" key="4">
    <source>
        <dbReference type="ARBA" id="ARBA00023136"/>
    </source>
</evidence>
<evidence type="ECO:0000256" key="2">
    <source>
        <dbReference type="ARBA" id="ARBA00022692"/>
    </source>
</evidence>
<dbReference type="Proteomes" id="UP000824229">
    <property type="component" value="Unassembled WGS sequence"/>
</dbReference>
<dbReference type="InterPro" id="IPR002523">
    <property type="entry name" value="MgTranspt_CorA/ZnTranspt_ZntB"/>
</dbReference>
<evidence type="ECO:0000313" key="6">
    <source>
        <dbReference type="EMBL" id="MBU3804562.1"/>
    </source>
</evidence>
<proteinExistence type="predicted"/>
<keyword evidence="4 5" id="KW-0472">Membrane</keyword>